<dbReference type="RefSeq" id="WP_008497874.1">
    <property type="nucleotide sequence ID" value="NZ_CP016537.2"/>
</dbReference>
<sequence>MNIDLYETLFPNIIEVFSALATELLPILIWILVPAIILNRLFGNKEAWNLGALLGLMAYFTLGRDIAFNFL</sequence>
<organism evidence="2 3">
    <name type="scientific">Planococcus halocryophilus</name>
    <dbReference type="NCBI Taxonomy" id="1215089"/>
    <lineage>
        <taxon>Bacteria</taxon>
        <taxon>Bacillati</taxon>
        <taxon>Bacillota</taxon>
        <taxon>Bacilli</taxon>
        <taxon>Bacillales</taxon>
        <taxon>Caryophanaceae</taxon>
        <taxon>Planococcus</taxon>
    </lineage>
</organism>
<dbReference type="KEGG" id="phc:BBI08_06305"/>
<feature type="transmembrane region" description="Helical" evidence="1">
    <location>
        <begin position="16"/>
        <end position="38"/>
    </location>
</feature>
<dbReference type="Proteomes" id="UP000092687">
    <property type="component" value="Chromosome"/>
</dbReference>
<keyword evidence="1" id="KW-0472">Membrane</keyword>
<evidence type="ECO:0000313" key="3">
    <source>
        <dbReference type="Proteomes" id="UP000092687"/>
    </source>
</evidence>
<protein>
    <submittedName>
        <fullName evidence="2">Uncharacterized protein</fullName>
    </submittedName>
</protein>
<dbReference type="STRING" id="1215089.BBI08_06305"/>
<dbReference type="EMBL" id="CP016537">
    <property type="protein sequence ID" value="ANU13477.1"/>
    <property type="molecule type" value="Genomic_DNA"/>
</dbReference>
<proteinExistence type="predicted"/>
<evidence type="ECO:0000313" key="2">
    <source>
        <dbReference type="EMBL" id="ANU13477.1"/>
    </source>
</evidence>
<reference evidence="2" key="1">
    <citation type="submission" date="2016-10" db="EMBL/GenBank/DDBJ databases">
        <authorList>
            <person name="de Groot N.N."/>
        </authorList>
    </citation>
    <scope>NUCLEOTIDE SEQUENCE</scope>
    <source>
        <strain evidence="2">DSM 24743</strain>
    </source>
</reference>
<keyword evidence="3" id="KW-1185">Reference proteome</keyword>
<accession>A0A1C7DPY7</accession>
<evidence type="ECO:0000256" key="1">
    <source>
        <dbReference type="SAM" id="Phobius"/>
    </source>
</evidence>
<feature type="transmembrane region" description="Helical" evidence="1">
    <location>
        <begin position="50"/>
        <end position="70"/>
    </location>
</feature>
<keyword evidence="1" id="KW-1133">Transmembrane helix</keyword>
<dbReference type="AlphaFoldDB" id="A0A1C7DPY7"/>
<keyword evidence="1" id="KW-0812">Transmembrane</keyword>
<name>A0A1C7DPY7_9BACL</name>
<gene>
    <name evidence="2" type="ORF">BBI08_06305</name>
</gene>